<dbReference type="AlphaFoldDB" id="G7H1A4"/>
<name>G7H1A4_9ACTN</name>
<sequence length="67" mass="7897">MVAFIGGYEDHKKYDHDYYRPGQFIEKLVLFPSVPMPAIDSLEELYYTDMDQNNGHCRIYHLTISPL</sequence>
<proteinExistence type="predicted"/>
<evidence type="ECO:0000313" key="2">
    <source>
        <dbReference type="Proteomes" id="UP000035088"/>
    </source>
</evidence>
<reference evidence="1 2" key="1">
    <citation type="submission" date="2011-11" db="EMBL/GenBank/DDBJ databases">
        <title>Whole genome shotgun sequence of Gordonia araii NBRC 100433.</title>
        <authorList>
            <person name="Yoshida Y."/>
            <person name="Hosoyama A."/>
            <person name="Tsuchikane K."/>
            <person name="Katsumata H."/>
            <person name="Yamazaki S."/>
            <person name="Fujita N."/>
        </authorList>
    </citation>
    <scope>NUCLEOTIDE SEQUENCE [LARGE SCALE GENOMIC DNA]</scope>
    <source>
        <strain evidence="1 2">NBRC 100433</strain>
    </source>
</reference>
<accession>G7H1A4</accession>
<evidence type="ECO:0000313" key="1">
    <source>
        <dbReference type="EMBL" id="GAB09629.1"/>
    </source>
</evidence>
<comment type="caution">
    <text evidence="1">The sequence shown here is derived from an EMBL/GenBank/DDBJ whole genome shotgun (WGS) entry which is preliminary data.</text>
</comment>
<organism evidence="1 2">
    <name type="scientific">Gordonia araii NBRC 100433</name>
    <dbReference type="NCBI Taxonomy" id="1073574"/>
    <lineage>
        <taxon>Bacteria</taxon>
        <taxon>Bacillati</taxon>
        <taxon>Actinomycetota</taxon>
        <taxon>Actinomycetes</taxon>
        <taxon>Mycobacteriales</taxon>
        <taxon>Gordoniaceae</taxon>
        <taxon>Gordonia</taxon>
    </lineage>
</organism>
<protein>
    <submittedName>
        <fullName evidence="1">Uncharacterized protein</fullName>
    </submittedName>
</protein>
<keyword evidence="2" id="KW-1185">Reference proteome</keyword>
<dbReference type="EMBL" id="BAEE01000044">
    <property type="protein sequence ID" value="GAB09629.1"/>
    <property type="molecule type" value="Genomic_DNA"/>
</dbReference>
<gene>
    <name evidence="1" type="ORF">GOARA_044_00030</name>
</gene>
<dbReference type="Proteomes" id="UP000035088">
    <property type="component" value="Unassembled WGS sequence"/>
</dbReference>